<organism evidence="1 2">
    <name type="scientific">Dallia pectoralis</name>
    <name type="common">Alaska blackfish</name>
    <dbReference type="NCBI Taxonomy" id="75939"/>
    <lineage>
        <taxon>Eukaryota</taxon>
        <taxon>Metazoa</taxon>
        <taxon>Chordata</taxon>
        <taxon>Craniata</taxon>
        <taxon>Vertebrata</taxon>
        <taxon>Euteleostomi</taxon>
        <taxon>Actinopterygii</taxon>
        <taxon>Neopterygii</taxon>
        <taxon>Teleostei</taxon>
        <taxon>Protacanthopterygii</taxon>
        <taxon>Esociformes</taxon>
        <taxon>Umbridae</taxon>
        <taxon>Dallia</taxon>
    </lineage>
</organism>
<dbReference type="EMBL" id="CM055735">
    <property type="protein sequence ID" value="KAJ8007606.1"/>
    <property type="molecule type" value="Genomic_DNA"/>
</dbReference>
<keyword evidence="2" id="KW-1185">Reference proteome</keyword>
<reference evidence="1" key="1">
    <citation type="submission" date="2021-05" db="EMBL/GenBank/DDBJ databases">
        <authorList>
            <person name="Pan Q."/>
            <person name="Jouanno E."/>
            <person name="Zahm M."/>
            <person name="Klopp C."/>
            <person name="Cabau C."/>
            <person name="Louis A."/>
            <person name="Berthelot C."/>
            <person name="Parey E."/>
            <person name="Roest Crollius H."/>
            <person name="Montfort J."/>
            <person name="Robinson-Rechavi M."/>
            <person name="Bouchez O."/>
            <person name="Lampietro C."/>
            <person name="Lopez Roques C."/>
            <person name="Donnadieu C."/>
            <person name="Postlethwait J."/>
            <person name="Bobe J."/>
            <person name="Dillon D."/>
            <person name="Chandos A."/>
            <person name="von Hippel F."/>
            <person name="Guiguen Y."/>
        </authorList>
    </citation>
    <scope>NUCLEOTIDE SEQUENCE</scope>
    <source>
        <strain evidence="1">YG-Jan2019</strain>
    </source>
</reference>
<evidence type="ECO:0000313" key="2">
    <source>
        <dbReference type="Proteomes" id="UP001157502"/>
    </source>
</evidence>
<gene>
    <name evidence="1" type="ORF">DPEC_G00095770</name>
</gene>
<name>A0ACC2GVC5_DALPE</name>
<protein>
    <submittedName>
        <fullName evidence="1">Uncharacterized protein</fullName>
    </submittedName>
</protein>
<dbReference type="Proteomes" id="UP001157502">
    <property type="component" value="Chromosome 8"/>
</dbReference>
<evidence type="ECO:0000313" key="1">
    <source>
        <dbReference type="EMBL" id="KAJ8007606.1"/>
    </source>
</evidence>
<comment type="caution">
    <text evidence="1">The sequence shown here is derived from an EMBL/GenBank/DDBJ whole genome shotgun (WGS) entry which is preliminary data.</text>
</comment>
<accession>A0ACC2GVC5</accession>
<proteinExistence type="predicted"/>
<sequence>MFYLWARGHHYRQSDRRCYWRGWRNHLHRGAYLSSLHSLIVTWVGVGVAVAGGATAEVSNITNIVNQSTDRQAIKNIIKEFQEKMNSVVTSIQDIAEGLETLRSRVTIDTGRDYSTAEYQ</sequence>